<evidence type="ECO:0000256" key="2">
    <source>
        <dbReference type="ARBA" id="ARBA00008242"/>
    </source>
</evidence>
<reference evidence="4" key="3">
    <citation type="submission" date="2025-09" db="UniProtKB">
        <authorList>
            <consortium name="Ensembl"/>
        </authorList>
    </citation>
    <scope>IDENTIFICATION</scope>
</reference>
<dbReference type="GO" id="GO:0009249">
    <property type="term" value="P:protein lipoylation"/>
    <property type="evidence" value="ECO:0007669"/>
    <property type="project" value="InterPro"/>
</dbReference>
<dbReference type="Gene3D" id="3.30.930.10">
    <property type="entry name" value="Bira Bifunctional Protein, Domain 2"/>
    <property type="match status" value="1"/>
</dbReference>
<dbReference type="Gene3D" id="3.30.390.50">
    <property type="entry name" value="CO dehydrogenase flavoprotein, C-terminal domain"/>
    <property type="match status" value="1"/>
</dbReference>
<organism evidence="4 5">
    <name type="scientific">Gouania willdenowi</name>
    <name type="common">Blunt-snouted clingfish</name>
    <name type="synonym">Lepadogaster willdenowi</name>
    <dbReference type="NCBI Taxonomy" id="441366"/>
    <lineage>
        <taxon>Eukaryota</taxon>
        <taxon>Metazoa</taxon>
        <taxon>Chordata</taxon>
        <taxon>Craniata</taxon>
        <taxon>Vertebrata</taxon>
        <taxon>Euteleostomi</taxon>
        <taxon>Actinopterygii</taxon>
        <taxon>Neopterygii</taxon>
        <taxon>Teleostei</taxon>
        <taxon>Neoteleostei</taxon>
        <taxon>Acanthomorphata</taxon>
        <taxon>Ovalentaria</taxon>
        <taxon>Blenniimorphae</taxon>
        <taxon>Blenniiformes</taxon>
        <taxon>Gobiesocoidei</taxon>
        <taxon>Gobiesocidae</taxon>
        <taxon>Gobiesocinae</taxon>
        <taxon>Gouania</taxon>
    </lineage>
</organism>
<reference evidence="4" key="2">
    <citation type="submission" date="2025-08" db="UniProtKB">
        <authorList>
            <consortium name="Ensembl"/>
        </authorList>
    </citation>
    <scope>IDENTIFICATION</scope>
</reference>
<keyword evidence="5" id="KW-1185">Reference proteome</keyword>
<dbReference type="NCBIfam" id="TIGR00545">
    <property type="entry name" value="lipoyltrans"/>
    <property type="match status" value="1"/>
</dbReference>
<evidence type="ECO:0000313" key="5">
    <source>
        <dbReference type="Proteomes" id="UP000694680"/>
    </source>
</evidence>
<dbReference type="InterPro" id="IPR004562">
    <property type="entry name" value="LipoylTrfase_LipoateP_Ligase"/>
</dbReference>
<name>A0A8C5G0Y6_GOUWI</name>
<evidence type="ECO:0000259" key="3">
    <source>
        <dbReference type="PROSITE" id="PS51733"/>
    </source>
</evidence>
<dbReference type="OrthoDB" id="201621at2759"/>
<dbReference type="Proteomes" id="UP000694680">
    <property type="component" value="Chromosome 2"/>
</dbReference>
<sequence length="373" mass="41735">MIFPLRGSLRSESLRWSSVLSSVLSRSDKGLILRSESTDVFQNLALEDWIDSNLNLQCRHVLLLWRNRPSVVIGRHQNPWTECNLPAMRRACVPLARRRSGGGTVYHDLGNLNLTFFTSKKNYDRRRNLKVVTEALRRLRPLLDVQDTERFDIVLNKHYKISGTASRLGRTTSFHHCTLLHSADGSALSHMLSPSCPGILSNATPSVPSRVTNLTDHAPSLQWEELLEGLEAQYRTEFGCSAPSVKVDPSDEAAFPGISKMAADLRAWDWTFGKTPKFSVDVELLLSDDQVPSRCSAHLQVEVRGGAIHSCRLDVPPDWLSEQLSVQLSNTLIGQRFCPHRAMDATGELVLSERGTPQRRLKNLCDALMTAMG</sequence>
<protein>
    <recommendedName>
        <fullName evidence="3">BPL/LPL catalytic domain-containing protein</fullName>
    </recommendedName>
</protein>
<dbReference type="CDD" id="cd16443">
    <property type="entry name" value="LplA"/>
    <property type="match status" value="1"/>
</dbReference>
<evidence type="ECO:0000313" key="4">
    <source>
        <dbReference type="Ensembl" id="ENSGWIP00000006139.1"/>
    </source>
</evidence>
<dbReference type="RefSeq" id="XP_028324827.1">
    <property type="nucleotide sequence ID" value="XM_028469026.1"/>
</dbReference>
<feature type="domain" description="BPL/LPL catalytic" evidence="3">
    <location>
        <begin position="56"/>
        <end position="242"/>
    </location>
</feature>
<dbReference type="SUPFAM" id="SSF55681">
    <property type="entry name" value="Class II aaRS and biotin synthetases"/>
    <property type="match status" value="1"/>
</dbReference>
<dbReference type="PANTHER" id="PTHR12561:SF3">
    <property type="entry name" value="LIPOYLTRANSFERASE 1, MITOCHONDRIAL"/>
    <property type="match status" value="1"/>
</dbReference>
<proteinExistence type="inferred from homology"/>
<dbReference type="CTD" id="51601"/>
<dbReference type="GeneID" id="114477000"/>
<dbReference type="PROSITE" id="PS51733">
    <property type="entry name" value="BPL_LPL_CATALYTIC"/>
    <property type="match status" value="1"/>
</dbReference>
<dbReference type="Ensembl" id="ENSGWIT00000006789.1">
    <property type="protein sequence ID" value="ENSGWIP00000006139.1"/>
    <property type="gene ID" value="ENSGWIG00000003604.1"/>
</dbReference>
<dbReference type="FunFam" id="3.30.930.10:FF:000045">
    <property type="entry name" value="lipoyltransferase 1, mitochondrial"/>
    <property type="match status" value="1"/>
</dbReference>
<dbReference type="InterPro" id="IPR045864">
    <property type="entry name" value="aa-tRNA-synth_II/BPL/LPL"/>
</dbReference>
<gene>
    <name evidence="4" type="primary">lipt1</name>
</gene>
<comment type="pathway">
    <text evidence="1">Protein modification; protein lipoylation via exogenous pathway; protein N(6)-(lipoyl)lysine from lipoate: step 2/2.</text>
</comment>
<dbReference type="PANTHER" id="PTHR12561">
    <property type="entry name" value="LIPOATE-PROTEIN LIGASE"/>
    <property type="match status" value="1"/>
</dbReference>
<accession>A0A8C5G0Y6</accession>
<dbReference type="GO" id="GO:0017118">
    <property type="term" value="F:lipoyltransferase activity"/>
    <property type="evidence" value="ECO:0007669"/>
    <property type="project" value="TreeGrafter"/>
</dbReference>
<dbReference type="Pfam" id="PF21948">
    <property type="entry name" value="LplA-B_cat"/>
    <property type="match status" value="1"/>
</dbReference>
<dbReference type="InterPro" id="IPR004143">
    <property type="entry name" value="BPL_LPL_catalytic"/>
</dbReference>
<dbReference type="GO" id="GO:0005739">
    <property type="term" value="C:mitochondrion"/>
    <property type="evidence" value="ECO:0007669"/>
    <property type="project" value="TreeGrafter"/>
</dbReference>
<comment type="similarity">
    <text evidence="2">Belongs to the LplA family.</text>
</comment>
<reference evidence="4" key="1">
    <citation type="submission" date="2020-06" db="EMBL/GenBank/DDBJ databases">
        <authorList>
            <consortium name="Wellcome Sanger Institute Data Sharing"/>
        </authorList>
    </citation>
    <scope>NUCLEOTIDE SEQUENCE [LARGE SCALE GENOMIC DNA]</scope>
</reference>
<evidence type="ECO:0000256" key="1">
    <source>
        <dbReference type="ARBA" id="ARBA00005085"/>
    </source>
</evidence>
<dbReference type="UniPathway" id="UPA00537">
    <property type="reaction ID" value="UER00595"/>
</dbReference>
<dbReference type="AlphaFoldDB" id="A0A8C5G0Y6"/>